<evidence type="ECO:0000313" key="2">
    <source>
        <dbReference type="Proteomes" id="UP000223606"/>
    </source>
</evidence>
<proteinExistence type="predicted"/>
<dbReference type="RefSeq" id="WP_099555655.1">
    <property type="nucleotide sequence ID" value="NZ_LT960614.1"/>
</dbReference>
<organism evidence="1 2">
    <name type="scientific">Hartmannibacter diazotrophicus</name>
    <dbReference type="NCBI Taxonomy" id="1482074"/>
    <lineage>
        <taxon>Bacteria</taxon>
        <taxon>Pseudomonadati</taxon>
        <taxon>Pseudomonadota</taxon>
        <taxon>Alphaproteobacteria</taxon>
        <taxon>Hyphomicrobiales</taxon>
        <taxon>Pleomorphomonadaceae</taxon>
        <taxon>Hartmannibacter</taxon>
    </lineage>
</organism>
<reference evidence="2" key="1">
    <citation type="submission" date="2017-09" db="EMBL/GenBank/DDBJ databases">
        <title>Genome sequence of Nannocystis excedens DSM 71.</title>
        <authorList>
            <person name="Blom J."/>
        </authorList>
    </citation>
    <scope>NUCLEOTIDE SEQUENCE [LARGE SCALE GENOMIC DNA]</scope>
    <source>
        <strain evidence="2">type strain: E19</strain>
    </source>
</reference>
<evidence type="ECO:0000313" key="1">
    <source>
        <dbReference type="EMBL" id="SON55090.1"/>
    </source>
</evidence>
<sequence>MALTEVDTFKDLEALRRTSESAEVTLRALGDHAAELNAAPSLAKMSGLARGVEHTVLLVCLSFIFLCI</sequence>
<dbReference type="AlphaFoldDB" id="A0A2C9D4F4"/>
<dbReference type="KEGG" id="hdi:HDIA_1549"/>
<protein>
    <submittedName>
        <fullName evidence="1">Uncharacterized protein</fullName>
    </submittedName>
</protein>
<dbReference type="Proteomes" id="UP000223606">
    <property type="component" value="Chromosome 1"/>
</dbReference>
<name>A0A2C9D4F4_9HYPH</name>
<gene>
    <name evidence="1" type="ORF">HDIA_1549</name>
</gene>
<dbReference type="EMBL" id="LT960614">
    <property type="protein sequence ID" value="SON55090.1"/>
    <property type="molecule type" value="Genomic_DNA"/>
</dbReference>
<accession>A0A2C9D4F4</accession>
<keyword evidence="2" id="KW-1185">Reference proteome</keyword>